<feature type="non-terminal residue" evidence="2">
    <location>
        <position position="107"/>
    </location>
</feature>
<reference evidence="2" key="1">
    <citation type="submission" date="2020-02" db="EMBL/GenBank/DDBJ databases">
        <authorList>
            <person name="Meier V. D."/>
        </authorList>
    </citation>
    <scope>NUCLEOTIDE SEQUENCE</scope>
    <source>
        <strain evidence="2">AVDCRST_MAG40</strain>
    </source>
</reference>
<organism evidence="2">
    <name type="scientific">uncultured Gemmatimonadaceae bacterium</name>
    <dbReference type="NCBI Taxonomy" id="246130"/>
    <lineage>
        <taxon>Bacteria</taxon>
        <taxon>Pseudomonadati</taxon>
        <taxon>Gemmatimonadota</taxon>
        <taxon>Gemmatimonadia</taxon>
        <taxon>Gemmatimonadales</taxon>
        <taxon>Gemmatimonadaceae</taxon>
        <taxon>environmental samples</taxon>
    </lineage>
</organism>
<feature type="compositionally biased region" description="Basic residues" evidence="1">
    <location>
        <begin position="17"/>
        <end position="26"/>
    </location>
</feature>
<proteinExistence type="predicted"/>
<gene>
    <name evidence="2" type="ORF">AVDCRST_MAG40-2463</name>
</gene>
<evidence type="ECO:0000313" key="2">
    <source>
        <dbReference type="EMBL" id="CAA9342410.1"/>
    </source>
</evidence>
<feature type="non-terminal residue" evidence="2">
    <location>
        <position position="1"/>
    </location>
</feature>
<sequence>VASDGGDGRELQERGRAAQRARRRGLLGHLVRPVPHGRAHPRPARRRVRRQGEGDQGRRGHQPGHRDALQHSLHPDRALLQGRQDRRPGRRRRPQEQVRRGAEEARV</sequence>
<name>A0A6J4LZR2_9BACT</name>
<protein>
    <submittedName>
        <fullName evidence="2">Thioredoxin</fullName>
    </submittedName>
</protein>
<dbReference type="AlphaFoldDB" id="A0A6J4LZR2"/>
<evidence type="ECO:0000256" key="1">
    <source>
        <dbReference type="SAM" id="MobiDB-lite"/>
    </source>
</evidence>
<feature type="compositionally biased region" description="Basic residues" evidence="1">
    <location>
        <begin position="35"/>
        <end position="49"/>
    </location>
</feature>
<feature type="compositionally biased region" description="Basic and acidic residues" evidence="1">
    <location>
        <begin position="94"/>
        <end position="107"/>
    </location>
</feature>
<accession>A0A6J4LZR2</accession>
<dbReference type="EMBL" id="CADCTX010000705">
    <property type="protein sequence ID" value="CAA9342410.1"/>
    <property type="molecule type" value="Genomic_DNA"/>
</dbReference>
<feature type="region of interest" description="Disordered" evidence="1">
    <location>
        <begin position="1"/>
        <end position="107"/>
    </location>
</feature>
<feature type="compositionally biased region" description="Basic and acidic residues" evidence="1">
    <location>
        <begin position="50"/>
        <end position="87"/>
    </location>
</feature>
<feature type="compositionally biased region" description="Basic and acidic residues" evidence="1">
    <location>
        <begin position="1"/>
        <end position="16"/>
    </location>
</feature>